<evidence type="ECO:0000313" key="8">
    <source>
        <dbReference type="Proteomes" id="UP000192936"/>
    </source>
</evidence>
<dbReference type="OrthoDB" id="9772584at2"/>
<dbReference type="GO" id="GO:0004030">
    <property type="term" value="F:aldehyde dehydrogenase [NAD(P)+] activity"/>
    <property type="evidence" value="ECO:0007669"/>
    <property type="project" value="UniProtKB-ARBA"/>
</dbReference>
<dbReference type="InterPro" id="IPR029510">
    <property type="entry name" value="Ald_DH_CS_GLU"/>
</dbReference>
<dbReference type="InterPro" id="IPR016160">
    <property type="entry name" value="Ald_DH_CS_CYS"/>
</dbReference>
<dbReference type="RefSeq" id="WP_085092271.1">
    <property type="nucleotide sequence ID" value="NZ_FXAK01000010.1"/>
</dbReference>
<evidence type="ECO:0000256" key="4">
    <source>
        <dbReference type="PROSITE-ProRule" id="PRU10007"/>
    </source>
</evidence>
<evidence type="ECO:0000256" key="3">
    <source>
        <dbReference type="ARBA" id="ARBA00044146"/>
    </source>
</evidence>
<dbReference type="CDD" id="cd07559">
    <property type="entry name" value="ALDH_ACDHII_AcoD-like"/>
    <property type="match status" value="1"/>
</dbReference>
<dbReference type="PANTHER" id="PTHR43111:SF1">
    <property type="entry name" value="ALDEHYDE DEHYDROGENASE B-RELATED"/>
    <property type="match status" value="1"/>
</dbReference>
<evidence type="ECO:0000256" key="2">
    <source>
        <dbReference type="ARBA" id="ARBA00023002"/>
    </source>
</evidence>
<dbReference type="Gene3D" id="3.40.605.10">
    <property type="entry name" value="Aldehyde Dehydrogenase, Chain A, domain 1"/>
    <property type="match status" value="1"/>
</dbReference>
<dbReference type="InterPro" id="IPR016162">
    <property type="entry name" value="Ald_DH_N"/>
</dbReference>
<comment type="similarity">
    <text evidence="1 5">Belongs to the aldehyde dehydrogenase family.</text>
</comment>
<dbReference type="InterPro" id="IPR015590">
    <property type="entry name" value="Aldehyde_DH_dom"/>
</dbReference>
<evidence type="ECO:0000256" key="5">
    <source>
        <dbReference type="RuleBase" id="RU003345"/>
    </source>
</evidence>
<name>A0A1X7HSH0_9PROT</name>
<evidence type="ECO:0000259" key="6">
    <source>
        <dbReference type="Pfam" id="PF00171"/>
    </source>
</evidence>
<sequence>MLHQALETLQKQIALRPRYDNFIGGQWVAPVDGQYFTNLTPITGKPLCEVARSQAADVELALDAAHKAKDAWGRTSPTERSNILLKIADRMEERLEIIALAETLDNGKPIRETRAADVPLAIDHFRYYAGCIRAQEGSIAEIDHTTYAYHFHEPLGVVGQIIPWNFPLLMAAWKLAPALAAGNCIVLKPAEQTPMAIMVLMEMIGDLLPPGVINVVNGFGIEAGKPLATNKRISKIAFTGETSTGRLILQYASENIIPSTVELGGKSPNIFFEDVMASDDEFLDKALEGFAMFALNQGEVCTCPSRVLIQKSIYDRFIKLAVERVTKIAQGHPLDGATMIGAQASQEQMEKILSYIEIGKAEGAKVLAGGGRAHLGGELEGGYYVQPTILEGHNKMRIFQEEIFGPVVAVTTFETEEEALAIANDSEFGLGAGVWTRDGNRAFRMGRGIQAGRVWTNCYHLYPAHAAFGGYKKSGIGRETHKMMLDHYQQTKNLLVSYSPKALGFF</sequence>
<dbReference type="EMBL" id="FXAK01000010">
    <property type="protein sequence ID" value="SMF92165.1"/>
    <property type="molecule type" value="Genomic_DNA"/>
</dbReference>
<dbReference type="InterPro" id="IPR016161">
    <property type="entry name" value="Ald_DH/histidinol_DH"/>
</dbReference>
<feature type="active site" evidence="4">
    <location>
        <position position="262"/>
    </location>
</feature>
<evidence type="ECO:0000256" key="1">
    <source>
        <dbReference type="ARBA" id="ARBA00009986"/>
    </source>
</evidence>
<dbReference type="PROSITE" id="PS00070">
    <property type="entry name" value="ALDEHYDE_DEHYDR_CYS"/>
    <property type="match status" value="1"/>
</dbReference>
<dbReference type="FunFam" id="3.40.605.10:FF:000001">
    <property type="entry name" value="Aldehyde dehydrogenase 1"/>
    <property type="match status" value="1"/>
</dbReference>
<proteinExistence type="inferred from homology"/>
<feature type="domain" description="Aldehyde dehydrogenase" evidence="6">
    <location>
        <begin position="27"/>
        <end position="493"/>
    </location>
</feature>
<dbReference type="Pfam" id="PF00171">
    <property type="entry name" value="Aldedh"/>
    <property type="match status" value="1"/>
</dbReference>
<dbReference type="FunFam" id="3.40.309.10:FF:000017">
    <property type="entry name" value="Aldehyde dehydrogenase B"/>
    <property type="match status" value="1"/>
</dbReference>
<gene>
    <name evidence="7" type="ORF">SAMN02982917_0504</name>
</gene>
<keyword evidence="2 5" id="KW-0560">Oxidoreductase</keyword>
<dbReference type="STRING" id="286727.SAMN02982917_0504"/>
<dbReference type="PANTHER" id="PTHR43111">
    <property type="entry name" value="ALDEHYDE DEHYDROGENASE B-RELATED"/>
    <property type="match status" value="1"/>
</dbReference>
<accession>A0A1X7HSH0</accession>
<evidence type="ECO:0000313" key="7">
    <source>
        <dbReference type="EMBL" id="SMF92165.1"/>
    </source>
</evidence>
<dbReference type="Gene3D" id="3.40.309.10">
    <property type="entry name" value="Aldehyde Dehydrogenase, Chain A, domain 2"/>
    <property type="match status" value="1"/>
</dbReference>
<dbReference type="PROSITE" id="PS00687">
    <property type="entry name" value="ALDEHYDE_DEHYDR_GLU"/>
    <property type="match status" value="1"/>
</dbReference>
<organism evidence="7 8">
    <name type="scientific">Azospirillum oryzae</name>
    <dbReference type="NCBI Taxonomy" id="286727"/>
    <lineage>
        <taxon>Bacteria</taxon>
        <taxon>Pseudomonadati</taxon>
        <taxon>Pseudomonadota</taxon>
        <taxon>Alphaproteobacteria</taxon>
        <taxon>Rhodospirillales</taxon>
        <taxon>Azospirillaceae</taxon>
        <taxon>Azospirillum</taxon>
    </lineage>
</organism>
<protein>
    <recommendedName>
        <fullName evidence="3">Aldehyde dehydrogenase</fullName>
    </recommendedName>
</protein>
<dbReference type="SUPFAM" id="SSF53720">
    <property type="entry name" value="ALDH-like"/>
    <property type="match status" value="1"/>
</dbReference>
<dbReference type="Proteomes" id="UP000192936">
    <property type="component" value="Unassembled WGS sequence"/>
</dbReference>
<reference evidence="7 8" key="1">
    <citation type="submission" date="2017-04" db="EMBL/GenBank/DDBJ databases">
        <authorList>
            <person name="Afonso C.L."/>
            <person name="Miller P.J."/>
            <person name="Scott M.A."/>
            <person name="Spackman E."/>
            <person name="Goraichik I."/>
            <person name="Dimitrov K.M."/>
            <person name="Suarez D.L."/>
            <person name="Swayne D.E."/>
        </authorList>
    </citation>
    <scope>NUCLEOTIDE SEQUENCE [LARGE SCALE GENOMIC DNA]</scope>
    <source>
        <strain evidence="7 8">A2P</strain>
    </source>
</reference>
<dbReference type="AlphaFoldDB" id="A0A1X7HSH0"/>
<dbReference type="InterPro" id="IPR016163">
    <property type="entry name" value="Ald_DH_C"/>
</dbReference>